<evidence type="ECO:0000259" key="1">
    <source>
        <dbReference type="PROSITE" id="PS50910"/>
    </source>
</evidence>
<dbReference type="Pfam" id="PF05168">
    <property type="entry name" value="HEPN"/>
    <property type="match status" value="1"/>
</dbReference>
<feature type="domain" description="HEPN" evidence="1">
    <location>
        <begin position="4"/>
        <end position="121"/>
    </location>
</feature>
<gene>
    <name evidence="2" type="ORF">B1B_00532</name>
</gene>
<protein>
    <submittedName>
        <fullName evidence="2">HEPN domain protein</fullName>
    </submittedName>
</protein>
<accession>T1BZW9</accession>
<sequence length="140" mass="15888">ERAIETSKNWYETARMAASAGIYSQALYSLEMSVEIALKAVLISIHVEVPKVHDIRKVVRMYLVGNISVPQTFLSKLDVFLEVFDTLLRMRSMVGYGFEGTIDPEELRNQVDILLPQCSELVDECARALGHIEQKTRSKK</sequence>
<dbReference type="AlphaFoldDB" id="T1BZW9"/>
<feature type="non-terminal residue" evidence="2">
    <location>
        <position position="1"/>
    </location>
</feature>
<name>T1BZW9_9ZZZZ</name>
<dbReference type="SUPFAM" id="SSF81593">
    <property type="entry name" value="Nucleotidyltransferase substrate binding subunit/domain"/>
    <property type="match status" value="1"/>
</dbReference>
<dbReference type="InterPro" id="IPR007842">
    <property type="entry name" value="HEPN_dom"/>
</dbReference>
<reference evidence="2" key="2">
    <citation type="journal article" date="2014" name="ISME J.">
        <title>Microbial stratification in low pH oxic and suboxic macroscopic growths along an acid mine drainage.</title>
        <authorList>
            <person name="Mendez-Garcia C."/>
            <person name="Mesa V."/>
            <person name="Sprenger R.R."/>
            <person name="Richter M."/>
            <person name="Diez M.S."/>
            <person name="Solano J."/>
            <person name="Bargiela R."/>
            <person name="Golyshina O.V."/>
            <person name="Manteca A."/>
            <person name="Ramos J.L."/>
            <person name="Gallego J.R."/>
            <person name="Llorente I."/>
            <person name="Martins Dos Santos V.A."/>
            <person name="Jensen O.N."/>
            <person name="Pelaez A.I."/>
            <person name="Sanchez J."/>
            <person name="Ferrer M."/>
        </authorList>
    </citation>
    <scope>NUCLEOTIDE SEQUENCE</scope>
</reference>
<dbReference type="Gene3D" id="1.20.120.330">
    <property type="entry name" value="Nucleotidyltransferases domain 2"/>
    <property type="match status" value="1"/>
</dbReference>
<evidence type="ECO:0000313" key="2">
    <source>
        <dbReference type="EMBL" id="EQD78786.1"/>
    </source>
</evidence>
<proteinExistence type="predicted"/>
<dbReference type="EMBL" id="AUZY01000407">
    <property type="protein sequence ID" value="EQD78786.1"/>
    <property type="molecule type" value="Genomic_DNA"/>
</dbReference>
<comment type="caution">
    <text evidence="2">The sequence shown here is derived from an EMBL/GenBank/DDBJ whole genome shotgun (WGS) entry which is preliminary data.</text>
</comment>
<dbReference type="PROSITE" id="PS50910">
    <property type="entry name" value="HEPN"/>
    <property type="match status" value="1"/>
</dbReference>
<reference evidence="2" key="1">
    <citation type="submission" date="2013-08" db="EMBL/GenBank/DDBJ databases">
        <authorList>
            <person name="Mendez C."/>
            <person name="Richter M."/>
            <person name="Ferrer M."/>
            <person name="Sanchez J."/>
        </authorList>
    </citation>
    <scope>NUCLEOTIDE SEQUENCE</scope>
</reference>
<organism evidence="2">
    <name type="scientific">mine drainage metagenome</name>
    <dbReference type="NCBI Taxonomy" id="410659"/>
    <lineage>
        <taxon>unclassified sequences</taxon>
        <taxon>metagenomes</taxon>
        <taxon>ecological metagenomes</taxon>
    </lineage>
</organism>